<reference evidence="1 2" key="1">
    <citation type="submission" date="2017-03" db="EMBL/GenBank/DDBJ databases">
        <title>wgs assembly of Dolosigranulum pigrum KPL CDC strains.</title>
        <authorList>
            <person name="Brugger S.D."/>
            <person name="Pettigrew M."/>
            <person name="Kong Y."/>
            <person name="Lemon K.P."/>
        </authorList>
    </citation>
    <scope>NUCLEOTIDE SEQUENCE [LARGE SCALE GENOMIC DNA]</scope>
    <source>
        <strain evidence="1 2">KPL1931_CDC4294-98</strain>
    </source>
</reference>
<dbReference type="CDD" id="cd00761">
    <property type="entry name" value="Glyco_tranf_GTA_type"/>
    <property type="match status" value="1"/>
</dbReference>
<evidence type="ECO:0000313" key="2">
    <source>
        <dbReference type="Proteomes" id="UP000249099"/>
    </source>
</evidence>
<dbReference type="PANTHER" id="PTHR22916:SF3">
    <property type="entry name" value="UDP-GLCNAC:BETAGAL BETA-1,3-N-ACETYLGLUCOSAMINYLTRANSFERASE-LIKE PROTEIN 1"/>
    <property type="match status" value="1"/>
</dbReference>
<name>A0A328KG67_9LACT</name>
<dbReference type="Gene3D" id="3.90.550.10">
    <property type="entry name" value="Spore Coat Polysaccharide Biosynthesis Protein SpsA, Chain A"/>
    <property type="match status" value="1"/>
</dbReference>
<protein>
    <submittedName>
        <fullName evidence="1">Glycosyl transferase</fullName>
    </submittedName>
</protein>
<gene>
    <name evidence="1" type="ORF">B8A44_09065</name>
</gene>
<dbReference type="InterPro" id="IPR029044">
    <property type="entry name" value="Nucleotide-diphossugar_trans"/>
</dbReference>
<proteinExistence type="predicted"/>
<organism evidence="1 2">
    <name type="scientific">Dolosigranulum pigrum</name>
    <dbReference type="NCBI Taxonomy" id="29394"/>
    <lineage>
        <taxon>Bacteria</taxon>
        <taxon>Bacillati</taxon>
        <taxon>Bacillota</taxon>
        <taxon>Bacilli</taxon>
        <taxon>Lactobacillales</taxon>
        <taxon>Carnobacteriaceae</taxon>
        <taxon>Dolosigranulum</taxon>
    </lineage>
</organism>
<dbReference type="SUPFAM" id="SSF53448">
    <property type="entry name" value="Nucleotide-diphospho-sugar transferases"/>
    <property type="match status" value="1"/>
</dbReference>
<dbReference type="EMBL" id="NAQV01000043">
    <property type="protein sequence ID" value="RAN61786.1"/>
    <property type="molecule type" value="Genomic_DNA"/>
</dbReference>
<keyword evidence="1" id="KW-0808">Transferase</keyword>
<dbReference type="GO" id="GO:0016758">
    <property type="term" value="F:hexosyltransferase activity"/>
    <property type="evidence" value="ECO:0007669"/>
    <property type="project" value="UniProtKB-ARBA"/>
</dbReference>
<accession>A0A328KG67</accession>
<comment type="caution">
    <text evidence="1">The sequence shown here is derived from an EMBL/GenBank/DDBJ whole genome shotgun (WGS) entry which is preliminary data.</text>
</comment>
<dbReference type="AlphaFoldDB" id="A0A328KG67"/>
<dbReference type="PANTHER" id="PTHR22916">
    <property type="entry name" value="GLYCOSYLTRANSFERASE"/>
    <property type="match status" value="1"/>
</dbReference>
<dbReference type="Pfam" id="PF00535">
    <property type="entry name" value="Glycos_transf_2"/>
    <property type="match status" value="1"/>
</dbReference>
<dbReference type="InterPro" id="IPR001173">
    <property type="entry name" value="Glyco_trans_2-like"/>
</dbReference>
<dbReference type="Proteomes" id="UP000249099">
    <property type="component" value="Unassembled WGS sequence"/>
</dbReference>
<dbReference type="RefSeq" id="WP_112790552.1">
    <property type="nucleotide sequence ID" value="NZ_CP040409.1"/>
</dbReference>
<evidence type="ECO:0000313" key="1">
    <source>
        <dbReference type="EMBL" id="RAN61786.1"/>
    </source>
</evidence>
<sequence>MNRQSYKELVSIIMPAYNAATFIQETIQSVINQTYQNWELLIVDDASTDDTIDKIRSLEDHRIKLIPLAKNSGAAIARNTAIAQAKGEYLAFLDSDDLWVPNKLERQLTFMKEHGYLFTCTEHGVLEENGEISEIKTVKPQASYMDILKNNAGNSTIMYNCQVLGKYYSPDIKRRNDITMWLQVIKETPYLYGMQEPLTIYRKRGDSLSANKFTLIRYQWKLYREIEQLSVFTSLKLLILKVIDVLT</sequence>